<feature type="transmembrane region" description="Helical" evidence="8">
    <location>
        <begin position="337"/>
        <end position="360"/>
    </location>
</feature>
<evidence type="ECO:0000256" key="7">
    <source>
        <dbReference type="ARBA" id="ARBA00023136"/>
    </source>
</evidence>
<feature type="transmembrane region" description="Helical" evidence="8">
    <location>
        <begin position="235"/>
        <end position="253"/>
    </location>
</feature>
<feature type="transmembrane region" description="Helical" evidence="8">
    <location>
        <begin position="716"/>
        <end position="735"/>
    </location>
</feature>
<keyword evidence="6 8" id="KW-1133">Transmembrane helix</keyword>
<dbReference type="SUPFAM" id="SSF90123">
    <property type="entry name" value="ABC transporter transmembrane region"/>
    <property type="match status" value="2"/>
</dbReference>
<feature type="transmembrane region" description="Helical" evidence="8">
    <location>
        <begin position="963"/>
        <end position="985"/>
    </location>
</feature>
<reference evidence="11 12" key="1">
    <citation type="submission" date="2020-11" db="EMBL/GenBank/DDBJ databases">
        <authorList>
            <person name="Wallbank WR R."/>
            <person name="Pardo Diaz C."/>
            <person name="Kozak K."/>
            <person name="Martin S."/>
            <person name="Jiggins C."/>
            <person name="Moest M."/>
            <person name="Warren A I."/>
            <person name="Generalovic N T."/>
            <person name="Byers J.R.P. K."/>
            <person name="Montejo-Kovacevich G."/>
            <person name="Yen C E."/>
        </authorList>
    </citation>
    <scope>NUCLEOTIDE SEQUENCE [LARGE SCALE GENOMIC DNA]</scope>
</reference>
<keyword evidence="3 8" id="KW-0812">Transmembrane</keyword>
<dbReference type="Gene3D" id="1.20.1560.10">
    <property type="entry name" value="ABC transporter type 1, transmembrane domain"/>
    <property type="match status" value="2"/>
</dbReference>
<dbReference type="InterPro" id="IPR011527">
    <property type="entry name" value="ABC1_TM_dom"/>
</dbReference>
<feature type="transmembrane region" description="Helical" evidence="8">
    <location>
        <begin position="134"/>
        <end position="156"/>
    </location>
</feature>
<comment type="subcellular location">
    <subcellularLocation>
        <location evidence="1">Membrane</location>
        <topology evidence="1">Multi-pass membrane protein</topology>
    </subcellularLocation>
</comment>
<feature type="domain" description="ABC transmembrane type-1" evidence="10">
    <location>
        <begin position="97"/>
        <end position="376"/>
    </location>
</feature>
<dbReference type="SMART" id="SM00382">
    <property type="entry name" value="AAA"/>
    <property type="match status" value="2"/>
</dbReference>
<evidence type="ECO:0000256" key="5">
    <source>
        <dbReference type="ARBA" id="ARBA00022840"/>
    </source>
</evidence>
<dbReference type="InterPro" id="IPR003439">
    <property type="entry name" value="ABC_transporter-like_ATP-bd"/>
</dbReference>
<accession>A0A7R8V631</accession>
<keyword evidence="2" id="KW-0813">Transport</keyword>
<dbReference type="FunFam" id="3.40.50.300:FF:000482">
    <property type="entry name" value="Multidrug resistance-associated protein member 4"/>
    <property type="match status" value="1"/>
</dbReference>
<feature type="domain" description="ABC transporter" evidence="9">
    <location>
        <begin position="428"/>
        <end position="651"/>
    </location>
</feature>
<evidence type="ECO:0000259" key="10">
    <source>
        <dbReference type="PROSITE" id="PS50929"/>
    </source>
</evidence>
<feature type="transmembrane region" description="Helical" evidence="8">
    <location>
        <begin position="814"/>
        <end position="834"/>
    </location>
</feature>
<dbReference type="EMBL" id="LR899014">
    <property type="protein sequence ID" value="CAD7093373.1"/>
    <property type="molecule type" value="Genomic_DNA"/>
</dbReference>
<dbReference type="GO" id="GO:0016020">
    <property type="term" value="C:membrane"/>
    <property type="evidence" value="ECO:0007669"/>
    <property type="project" value="UniProtKB-SubCell"/>
</dbReference>
<dbReference type="PANTHER" id="PTHR24223:SF448">
    <property type="entry name" value="FI20146P1-RELATED"/>
    <property type="match status" value="1"/>
</dbReference>
<gene>
    <name evidence="11" type="ORF">HERILL_LOCUS15658</name>
</gene>
<dbReference type="InParanoid" id="A0A7R8V631"/>
<dbReference type="OMA" id="MIATRWI"/>
<dbReference type="Proteomes" id="UP000594454">
    <property type="component" value="Chromosome 6"/>
</dbReference>
<dbReference type="GO" id="GO:0140359">
    <property type="term" value="F:ABC-type transporter activity"/>
    <property type="evidence" value="ECO:0007669"/>
    <property type="project" value="InterPro"/>
</dbReference>
<dbReference type="InterPro" id="IPR003593">
    <property type="entry name" value="AAA+_ATPase"/>
</dbReference>
<dbReference type="OrthoDB" id="6500128at2759"/>
<keyword evidence="4" id="KW-0547">Nucleotide-binding</keyword>
<dbReference type="PROSITE" id="PS00211">
    <property type="entry name" value="ABC_TRANSPORTER_1"/>
    <property type="match status" value="2"/>
</dbReference>
<dbReference type="PROSITE" id="PS50893">
    <property type="entry name" value="ABC_TRANSPORTER_2"/>
    <property type="match status" value="2"/>
</dbReference>
<evidence type="ECO:0008006" key="13">
    <source>
        <dbReference type="Google" id="ProtNLM"/>
    </source>
</evidence>
<evidence type="ECO:0000313" key="11">
    <source>
        <dbReference type="EMBL" id="CAD7093373.1"/>
    </source>
</evidence>
<feature type="domain" description="ABC transmembrane type-1" evidence="10">
    <location>
        <begin position="724"/>
        <end position="1019"/>
    </location>
</feature>
<keyword evidence="5" id="KW-0067">ATP-binding</keyword>
<evidence type="ECO:0000259" key="9">
    <source>
        <dbReference type="PROSITE" id="PS50893"/>
    </source>
</evidence>
<dbReference type="SUPFAM" id="SSF52540">
    <property type="entry name" value="P-loop containing nucleoside triphosphate hydrolases"/>
    <property type="match status" value="2"/>
</dbReference>
<feature type="domain" description="ABC transporter" evidence="9">
    <location>
        <begin position="1057"/>
        <end position="1292"/>
    </location>
</feature>
<dbReference type="Pfam" id="PF00664">
    <property type="entry name" value="ABC_membrane"/>
    <property type="match status" value="2"/>
</dbReference>
<dbReference type="FunFam" id="1.20.1560.10:FF:000026">
    <property type="entry name" value="Multidrug resistance-associated protein lethal(2)03659"/>
    <property type="match status" value="1"/>
</dbReference>
<dbReference type="PANTHER" id="PTHR24223">
    <property type="entry name" value="ATP-BINDING CASSETTE SUB-FAMILY C"/>
    <property type="match status" value="1"/>
</dbReference>
<proteinExistence type="predicted"/>
<dbReference type="PROSITE" id="PS50929">
    <property type="entry name" value="ABC_TM1F"/>
    <property type="match status" value="2"/>
</dbReference>
<evidence type="ECO:0000313" key="12">
    <source>
        <dbReference type="Proteomes" id="UP000594454"/>
    </source>
</evidence>
<sequence length="1318" mass="147770">MDSHQPEELPVNPREKANLLSNIFFCFTIPIFSKGRKKDFGTKDLYQPLKEHRSGHLGDALSAAWEQEVGKDRKDDENGMMILRAILKVFGGEITMLGVTIFCLEFCVKVTQPLFLGSLVAFYSRKSGSISDAYLYAGAVVMCSAINVLVYHSYMLNQRHCGMKLRIALISMIYRKALRLTTTALGNSTTGQIVNLLSNDVGKMDLSTIFLHYLWLGPLETIVITYFMYQQIGSSAFVGVAFLVLFIPLQGYLGKKTSILREKTAVRTDERIRFMNEIIKGIQVIKMYTWEKPFGLLVAKARKREIKMVRYGTYIIGIIISFMMFVTRFSIFSSLVAYALLGQVLTAEKAFVITAYCNVLRNAMTDFFPKGISTLAETLISFKRIQKYMLYSETELEADEKQAKYKAKVVELKEIKSKKQPEENQISLELANVKAKWDPKHSDYTLSEISFQVKSGELVAIIGPVGAGKSSIFQAILGELPIESGSIHTYDSISYASQEPWLFGSTIQQNILFGEAMDRNRYEAVIEKCALDRDLILLPAGDQTIVGDRGASLSGGQKARISLARAVYRQSGIYLLDDPLSAVDTNVGKHLFNQCIRGLLKEKAVILITHQLQYLQQADRIIIIDHGKISATGTYEELQLSKVNFAQLLCSPEEDAMEEVNNPAKEMTVVRKEAHIGTKKANGAETGPDTRMLVKETQKTGSIGFQLYIKYFKSGGGVAVFCTVMFFCIAAQVLASGSDYFLAYWVNKEKQVSVNTSVTNNTTHQPDPMTAPTERSTWDIWVFTGLILGTIVVTLSRSFLFFHIAMKASRNLHNAMYSGVVHATMLFFHTNPVGRILNRFSKDMGQVDEQLPAVMIDVIQVFLSLVGVVIVISIVNPWFLIPTKMMIFFFYKLRNFYLQTARNVKRMEAVTRSPIFSHLSASLSGLPTIRAFQAQKALIREFDIHQDSHSSVFFAFLATTRAFGFWLDCICVAYIGIVTLSFFTMDKETGGNVGLAITQALSMTGIVQWGMRQSAELENLMTAVERVIEYESIEGEEDESLSQKQIPPKDWPQNGHVQFKNLSLRYFADPDSDLTLKELNFEIMPSEKVGIVGRTGAGKTSLINALFRLAYNEGAIIIDGVDTTYLRLNSLRAKISIIPQEPVLFSGSIRYNLDPFAEYSDSRIWEALDEVELKKVVTDLPHGLQSKVTEGGSNFSVGQRQLFCLARAILRENKILVMDEATANVDPKTDSLIQSTIRQKFNLCTVITIAHRLHTVMDSDKILVMDAGRVVEYNEPYVLLTGTESNIFLQMAKETGKSTFNNLLNVAKKAYDAKKKNK</sequence>
<dbReference type="CDD" id="cd03250">
    <property type="entry name" value="ABCC_MRP_domain1"/>
    <property type="match status" value="1"/>
</dbReference>
<organism evidence="11 12">
    <name type="scientific">Hermetia illucens</name>
    <name type="common">Black soldier fly</name>
    <dbReference type="NCBI Taxonomy" id="343691"/>
    <lineage>
        <taxon>Eukaryota</taxon>
        <taxon>Metazoa</taxon>
        <taxon>Ecdysozoa</taxon>
        <taxon>Arthropoda</taxon>
        <taxon>Hexapoda</taxon>
        <taxon>Insecta</taxon>
        <taxon>Pterygota</taxon>
        <taxon>Neoptera</taxon>
        <taxon>Endopterygota</taxon>
        <taxon>Diptera</taxon>
        <taxon>Brachycera</taxon>
        <taxon>Stratiomyomorpha</taxon>
        <taxon>Stratiomyidae</taxon>
        <taxon>Hermetiinae</taxon>
        <taxon>Hermetia</taxon>
    </lineage>
</organism>
<evidence type="ECO:0000256" key="4">
    <source>
        <dbReference type="ARBA" id="ARBA00022741"/>
    </source>
</evidence>
<name>A0A7R8V631_HERIL</name>
<feature type="transmembrane region" description="Helical" evidence="8">
    <location>
        <begin position="780"/>
        <end position="802"/>
    </location>
</feature>
<evidence type="ECO:0000256" key="3">
    <source>
        <dbReference type="ARBA" id="ARBA00022692"/>
    </source>
</evidence>
<dbReference type="InterPro" id="IPR027417">
    <property type="entry name" value="P-loop_NTPase"/>
</dbReference>
<dbReference type="Gene3D" id="3.40.50.300">
    <property type="entry name" value="P-loop containing nucleotide triphosphate hydrolases"/>
    <property type="match status" value="2"/>
</dbReference>
<dbReference type="InterPro" id="IPR036640">
    <property type="entry name" value="ABC1_TM_sf"/>
</dbReference>
<dbReference type="GO" id="GO:0016887">
    <property type="term" value="F:ATP hydrolysis activity"/>
    <property type="evidence" value="ECO:0007669"/>
    <property type="project" value="InterPro"/>
</dbReference>
<keyword evidence="7 8" id="KW-0472">Membrane</keyword>
<dbReference type="FunFam" id="1.20.1560.10:FF:000014">
    <property type="entry name" value="Multidrug resistance-associated protein member 4"/>
    <property type="match status" value="1"/>
</dbReference>
<evidence type="ECO:0000256" key="8">
    <source>
        <dbReference type="SAM" id="Phobius"/>
    </source>
</evidence>
<dbReference type="CDD" id="cd03244">
    <property type="entry name" value="ABCC_MRP_domain2"/>
    <property type="match status" value="1"/>
</dbReference>
<evidence type="ECO:0000256" key="2">
    <source>
        <dbReference type="ARBA" id="ARBA00022448"/>
    </source>
</evidence>
<dbReference type="GO" id="GO:0005524">
    <property type="term" value="F:ATP binding"/>
    <property type="evidence" value="ECO:0007669"/>
    <property type="project" value="UniProtKB-KW"/>
</dbReference>
<feature type="transmembrane region" description="Helical" evidence="8">
    <location>
        <begin position="94"/>
        <end position="122"/>
    </location>
</feature>
<keyword evidence="12" id="KW-1185">Reference proteome</keyword>
<feature type="transmembrane region" description="Helical" evidence="8">
    <location>
        <begin position="210"/>
        <end position="229"/>
    </location>
</feature>
<feature type="transmembrane region" description="Helical" evidence="8">
    <location>
        <begin position="311"/>
        <end position="331"/>
    </location>
</feature>
<dbReference type="InterPro" id="IPR017871">
    <property type="entry name" value="ABC_transporter-like_CS"/>
</dbReference>
<evidence type="ECO:0000256" key="1">
    <source>
        <dbReference type="ARBA" id="ARBA00004141"/>
    </source>
</evidence>
<protein>
    <recommendedName>
        <fullName evidence="13">Multidrug resistance-associated protein lethal(2)03659</fullName>
    </recommendedName>
</protein>
<dbReference type="FunFam" id="3.40.50.300:FF:000163">
    <property type="entry name" value="Multidrug resistance-associated protein member 4"/>
    <property type="match status" value="1"/>
</dbReference>
<dbReference type="Pfam" id="PF00005">
    <property type="entry name" value="ABC_tran"/>
    <property type="match status" value="2"/>
</dbReference>
<dbReference type="InterPro" id="IPR050173">
    <property type="entry name" value="ABC_transporter_C-like"/>
</dbReference>
<evidence type="ECO:0000256" key="6">
    <source>
        <dbReference type="ARBA" id="ARBA00022989"/>
    </source>
</evidence>
<feature type="transmembrane region" description="Helical" evidence="8">
    <location>
        <begin position="854"/>
        <end position="881"/>
    </location>
</feature>